<evidence type="ECO:0000256" key="1">
    <source>
        <dbReference type="ARBA" id="ARBA00007637"/>
    </source>
</evidence>
<keyword evidence="5" id="KW-1185">Reference proteome</keyword>
<dbReference type="Gene3D" id="3.40.50.720">
    <property type="entry name" value="NAD(P)-binding Rossmann-like Domain"/>
    <property type="match status" value="1"/>
</dbReference>
<evidence type="ECO:0000256" key="2">
    <source>
        <dbReference type="SAM" id="MobiDB-lite"/>
    </source>
</evidence>
<dbReference type="EMBL" id="CP088295">
    <property type="protein sequence ID" value="UUY02558.1"/>
    <property type="molecule type" value="Genomic_DNA"/>
</dbReference>
<dbReference type="RefSeq" id="WP_353863085.1">
    <property type="nucleotide sequence ID" value="NZ_CP088295.1"/>
</dbReference>
<proteinExistence type="inferred from homology"/>
<feature type="domain" description="NAD-dependent epimerase/dehydratase" evidence="3">
    <location>
        <begin position="5"/>
        <end position="236"/>
    </location>
</feature>
<dbReference type="PANTHER" id="PTHR43000">
    <property type="entry name" value="DTDP-D-GLUCOSE 4,6-DEHYDRATASE-RELATED"/>
    <property type="match status" value="1"/>
</dbReference>
<dbReference type="SUPFAM" id="SSF51735">
    <property type="entry name" value="NAD(P)-binding Rossmann-fold domains"/>
    <property type="match status" value="1"/>
</dbReference>
<evidence type="ECO:0000313" key="5">
    <source>
        <dbReference type="Proteomes" id="UP001058860"/>
    </source>
</evidence>
<sequence length="371" mass="40390">MARTVFITGAYGALGAWVARACLERGDHVVVLRRDEVPASALVLDGIQDRCTVVHGDLLTAGLLERVLAEHEVDTVFHLAAHSVVGTAQRSPLSAFETNVRGTWLVMEACRLLEIPRVVIASSIKAYGTNGSRAFREDDALHGRQVYEVSKAAADSIARSYWDGYGVRVAAARLANVYGGGDLNRSRLVPDVLAAVLADRPPVIRSDGSPQRDFLYVEDAAAAYLAIADALDRDDDTACGAAFNAGGEPHSVNEIVDTILRLAGVDLQPEILGTPLPEGTSDRLSLDSSRLRDLTGWRPEIGLEEGLRRTLRWYRTHPLALDLSYTRTHGRSLQVGRDQAQEGDRRRAPRQAVHEARASDHGRGEGGRRRP</sequence>
<feature type="compositionally biased region" description="Basic and acidic residues" evidence="2">
    <location>
        <begin position="339"/>
        <end position="371"/>
    </location>
</feature>
<dbReference type="Pfam" id="PF01370">
    <property type="entry name" value="Epimerase"/>
    <property type="match status" value="1"/>
</dbReference>
<protein>
    <submittedName>
        <fullName evidence="4">NAD-dependent epimerase/dehydratase family protein</fullName>
    </submittedName>
</protein>
<dbReference type="InterPro" id="IPR036291">
    <property type="entry name" value="NAD(P)-bd_dom_sf"/>
</dbReference>
<evidence type="ECO:0000259" key="3">
    <source>
        <dbReference type="Pfam" id="PF01370"/>
    </source>
</evidence>
<dbReference type="InterPro" id="IPR001509">
    <property type="entry name" value="Epimerase_deHydtase"/>
</dbReference>
<name>A0ABY5PD70_9ACTN</name>
<evidence type="ECO:0000313" key="4">
    <source>
        <dbReference type="EMBL" id="UUY02558.1"/>
    </source>
</evidence>
<organism evidence="4 5">
    <name type="scientific">Svornostia abyssi</name>
    <dbReference type="NCBI Taxonomy" id="2898438"/>
    <lineage>
        <taxon>Bacteria</taxon>
        <taxon>Bacillati</taxon>
        <taxon>Actinomycetota</taxon>
        <taxon>Thermoleophilia</taxon>
        <taxon>Solirubrobacterales</taxon>
        <taxon>Baekduiaceae</taxon>
        <taxon>Svornostia</taxon>
    </lineage>
</organism>
<comment type="similarity">
    <text evidence="1">Belongs to the NAD(P)-dependent epimerase/dehydratase family.</text>
</comment>
<accession>A0ABY5PD70</accession>
<feature type="region of interest" description="Disordered" evidence="2">
    <location>
        <begin position="331"/>
        <end position="371"/>
    </location>
</feature>
<dbReference type="Proteomes" id="UP001058860">
    <property type="component" value="Chromosome"/>
</dbReference>
<gene>
    <name evidence="4" type="ORF">LRS13_17940</name>
</gene>
<reference evidence="5" key="1">
    <citation type="submission" date="2021-11" db="EMBL/GenBank/DDBJ databases">
        <title>Cultivation dependent microbiological survey of springs from the worlds oldest radium mine currently devoted to the extraction of radon-saturated water.</title>
        <authorList>
            <person name="Kapinusova G."/>
            <person name="Smrhova T."/>
            <person name="Strejcek M."/>
            <person name="Suman J."/>
            <person name="Jani K."/>
            <person name="Pajer P."/>
            <person name="Uhlik O."/>
        </authorList>
    </citation>
    <scope>NUCLEOTIDE SEQUENCE [LARGE SCALE GENOMIC DNA]</scope>
    <source>
        <strain evidence="5">J379</strain>
    </source>
</reference>